<dbReference type="Proteomes" id="UP000656987">
    <property type="component" value="Segment"/>
</dbReference>
<accession>A0A7S5URB8</accession>
<gene>
    <name evidence="1" type="ORF">EVB52_024</name>
</gene>
<evidence type="ECO:0000313" key="1">
    <source>
        <dbReference type="EMBL" id="QIG67725.1"/>
    </source>
</evidence>
<dbReference type="EMBL" id="MN988483">
    <property type="protein sequence ID" value="QIG67725.1"/>
    <property type="molecule type" value="Genomic_DNA"/>
</dbReference>
<protein>
    <submittedName>
        <fullName evidence="1">Uncharacterized protein</fullName>
    </submittedName>
</protein>
<proteinExistence type="predicted"/>
<keyword evidence="2" id="KW-1185">Reference proteome</keyword>
<reference evidence="1" key="1">
    <citation type="submission" date="2020-01" db="EMBL/GenBank/DDBJ databases">
        <title>Patterns of diversity and host range of bacteriophage communities associated with bean-nodulatin bacteria.</title>
        <authorList>
            <person name="Vann Cauwenberghe J."/>
            <person name="Santamaria R.I."/>
            <person name="Bustos P."/>
            <person name="Juarez S."/>
            <person name="Gonzalez V."/>
        </authorList>
    </citation>
    <scope>NUCLEOTIDE SEQUENCE</scope>
</reference>
<evidence type="ECO:0000313" key="2">
    <source>
        <dbReference type="Proteomes" id="UP000656987"/>
    </source>
</evidence>
<name>A0A7S5URB8_9CAUD</name>
<sequence length="69" mass="7907">MEVRKNILVNEDEIKTAVLEYLKKNYPYMGEFQAAYIHGEGNGKPPFMSFTFLEEVEKKSDASEAKKAC</sequence>
<organism evidence="1 2">
    <name type="scientific">Rhizobium phage RHph_Y38</name>
    <dbReference type="NCBI Taxonomy" id="2509781"/>
    <lineage>
        <taxon>Viruses</taxon>
        <taxon>Duplodnaviria</taxon>
        <taxon>Heunggongvirae</taxon>
        <taxon>Uroviricota</taxon>
        <taxon>Caudoviricetes</taxon>
        <taxon>Schitoviridae</taxon>
        <taxon>Demetervirinae</taxon>
        <taxon>Acanvirus</taxon>
        <taxon>Acanvirus Y38</taxon>
    </lineage>
</organism>